<keyword evidence="1" id="KW-0175">Coiled coil</keyword>
<gene>
    <name evidence="3" type="primary">Aste57867_2171</name>
    <name evidence="2" type="ORF">As57867_002166</name>
    <name evidence="3" type="ORF">ASTE57867_2171</name>
</gene>
<sequence>MTSMAQHIEELSASLRRHAFESTKEAATIHIKEGKAEKAAPDTRRKQGAEFWADFSDVVAALSGDGITTHSTTLEHLEQRHNGLLAQTTQLKQQANTRSSDLYLDARIHELQEENERAWEAQMEAGKQSLERMEAQLTHVQTEIDGLDASLQQAQPPDRATVLRENQKLRDVLMLRAEEKDDLSGALGALKRKQADRAARAHAHAAEPSQALQDLKAQRDRLCASIRDLSPSDNSALAPLEEEAQQLRLRLQRAQEKLNAREASATALKTQMRKLVAVKAAGAHVAALVLQALYDHDGEWTKKDLQTQVAAAAGVEESHVIRALYSLVASGLVHLDRSHAHGLVTSLLV</sequence>
<reference evidence="3 4" key="1">
    <citation type="submission" date="2019-03" db="EMBL/GenBank/DDBJ databases">
        <authorList>
            <person name="Gaulin E."/>
            <person name="Dumas B."/>
        </authorList>
    </citation>
    <scope>NUCLEOTIDE SEQUENCE [LARGE SCALE GENOMIC DNA]</scope>
    <source>
        <strain evidence="3">CBS 568.67</strain>
    </source>
</reference>
<protein>
    <submittedName>
        <fullName evidence="3">Aste57867_2171 protein</fullName>
    </submittedName>
</protein>
<reference evidence="2" key="2">
    <citation type="submission" date="2019-06" db="EMBL/GenBank/DDBJ databases">
        <title>Genomics analysis of Aphanomyces spp. identifies a new class of oomycete effector associated with host adaptation.</title>
        <authorList>
            <person name="Gaulin E."/>
        </authorList>
    </citation>
    <scope>NUCLEOTIDE SEQUENCE</scope>
    <source>
        <strain evidence="2">CBS 578.67</strain>
    </source>
</reference>
<evidence type="ECO:0000313" key="2">
    <source>
        <dbReference type="EMBL" id="KAF0717659.1"/>
    </source>
</evidence>
<dbReference type="EMBL" id="CAADRA010000225">
    <property type="protein sequence ID" value="VFT79374.1"/>
    <property type="molecule type" value="Genomic_DNA"/>
</dbReference>
<dbReference type="EMBL" id="VJMH01000225">
    <property type="protein sequence ID" value="KAF0717659.1"/>
    <property type="molecule type" value="Genomic_DNA"/>
</dbReference>
<proteinExistence type="predicted"/>
<evidence type="ECO:0000256" key="1">
    <source>
        <dbReference type="SAM" id="Coils"/>
    </source>
</evidence>
<dbReference type="OrthoDB" id="2383523at2759"/>
<dbReference type="AlphaFoldDB" id="A0A485K722"/>
<dbReference type="Proteomes" id="UP000332933">
    <property type="component" value="Unassembled WGS sequence"/>
</dbReference>
<feature type="coiled-coil region" evidence="1">
    <location>
        <begin position="237"/>
        <end position="271"/>
    </location>
</feature>
<accession>A0A485K722</accession>
<organism evidence="3 4">
    <name type="scientific">Aphanomyces stellatus</name>
    <dbReference type="NCBI Taxonomy" id="120398"/>
    <lineage>
        <taxon>Eukaryota</taxon>
        <taxon>Sar</taxon>
        <taxon>Stramenopiles</taxon>
        <taxon>Oomycota</taxon>
        <taxon>Saprolegniomycetes</taxon>
        <taxon>Saprolegniales</taxon>
        <taxon>Verrucalvaceae</taxon>
        <taxon>Aphanomyces</taxon>
    </lineage>
</organism>
<feature type="coiled-coil region" evidence="1">
    <location>
        <begin position="74"/>
        <end position="150"/>
    </location>
</feature>
<evidence type="ECO:0000313" key="3">
    <source>
        <dbReference type="EMBL" id="VFT79374.1"/>
    </source>
</evidence>
<evidence type="ECO:0000313" key="4">
    <source>
        <dbReference type="Proteomes" id="UP000332933"/>
    </source>
</evidence>
<name>A0A485K722_9STRA</name>
<keyword evidence="4" id="KW-1185">Reference proteome</keyword>